<accession>A0A0S2I2U2</accession>
<evidence type="ECO:0000256" key="2">
    <source>
        <dbReference type="SAM" id="Phobius"/>
    </source>
</evidence>
<reference evidence="4 5" key="1">
    <citation type="submission" date="2015-11" db="EMBL/GenBank/DDBJ databases">
        <title>Description and complete genome sequence of a novel strain predominating in hypersaline microbial mats and representing a new family of the Bacteriodetes phylum.</title>
        <authorList>
            <person name="Spring S."/>
            <person name="Bunk B."/>
            <person name="Sproer C."/>
            <person name="Klenk H.-P."/>
        </authorList>
    </citation>
    <scope>NUCLEOTIDE SEQUENCE [LARGE SCALE GENOMIC DNA]</scope>
    <source>
        <strain evidence="4 5">L21-Spi-D4</strain>
    </source>
</reference>
<dbReference type="InterPro" id="IPR011055">
    <property type="entry name" value="Dup_hybrid_motif"/>
</dbReference>
<dbReference type="GO" id="GO:0004222">
    <property type="term" value="F:metalloendopeptidase activity"/>
    <property type="evidence" value="ECO:0007669"/>
    <property type="project" value="TreeGrafter"/>
</dbReference>
<proteinExistence type="predicted"/>
<feature type="coiled-coil region" evidence="1">
    <location>
        <begin position="63"/>
        <end position="90"/>
    </location>
</feature>
<dbReference type="CDD" id="cd12797">
    <property type="entry name" value="M23_peptidase"/>
    <property type="match status" value="1"/>
</dbReference>
<protein>
    <submittedName>
        <fullName evidence="4">Murein hydrolase activator NlpD</fullName>
    </submittedName>
</protein>
<dbReference type="Proteomes" id="UP000064893">
    <property type="component" value="Chromosome"/>
</dbReference>
<evidence type="ECO:0000313" key="4">
    <source>
        <dbReference type="EMBL" id="ALO16641.1"/>
    </source>
</evidence>
<sequence>MPKSRYRFNPETLHYEKIELTLKERIVRALPRVFAVMIITSFIIFLLSDFIDTPQELQLKRENSQLRFHYEMLNKRMNEAEQALSDIQRRDENIYRIIFEAEPLADEYRNPGVGGINKYKNIDLDLIAETSKRLDALSRSMVSQSMSYDDIIELAQMKKKFFRSVPAISPVSDRNFKRFASGFGYRIHPIYKTRKMHTGIDLSAPRGTKVYATGDGKVVKAGKSSGGYGKVIIIDHGFGYKSLYAHMHTVDVKRNQEVKRGEFIGTIGNTGRSIAPHLHYEVRYNDKPVDPVNYYFNDLTPEEYEQMLIISSRPNQSFD</sequence>
<organism evidence="4 5">
    <name type="scientific">Salinivirga cyanobacteriivorans</name>
    <dbReference type="NCBI Taxonomy" id="1307839"/>
    <lineage>
        <taxon>Bacteria</taxon>
        <taxon>Pseudomonadati</taxon>
        <taxon>Bacteroidota</taxon>
        <taxon>Bacteroidia</taxon>
        <taxon>Bacteroidales</taxon>
        <taxon>Salinivirgaceae</taxon>
        <taxon>Salinivirga</taxon>
    </lineage>
</organism>
<evidence type="ECO:0000256" key="1">
    <source>
        <dbReference type="SAM" id="Coils"/>
    </source>
</evidence>
<name>A0A0S2I2U2_9BACT</name>
<dbReference type="Pfam" id="PF01551">
    <property type="entry name" value="Peptidase_M23"/>
    <property type="match status" value="1"/>
</dbReference>
<gene>
    <name evidence="4" type="primary">nlpD_2</name>
    <name evidence="4" type="ORF">L21SP5_03021</name>
</gene>
<keyword evidence="4" id="KW-0378">Hydrolase</keyword>
<dbReference type="InterPro" id="IPR016047">
    <property type="entry name" value="M23ase_b-sheet_dom"/>
</dbReference>
<feature type="domain" description="M23ase beta-sheet core" evidence="3">
    <location>
        <begin position="195"/>
        <end position="291"/>
    </location>
</feature>
<dbReference type="RefSeq" id="WP_057953997.1">
    <property type="nucleotide sequence ID" value="NZ_CP013118.1"/>
</dbReference>
<evidence type="ECO:0000259" key="3">
    <source>
        <dbReference type="Pfam" id="PF01551"/>
    </source>
</evidence>
<feature type="transmembrane region" description="Helical" evidence="2">
    <location>
        <begin position="33"/>
        <end position="51"/>
    </location>
</feature>
<dbReference type="OrthoDB" id="9810477at2"/>
<dbReference type="EMBL" id="CP013118">
    <property type="protein sequence ID" value="ALO16641.1"/>
    <property type="molecule type" value="Genomic_DNA"/>
</dbReference>
<keyword evidence="1" id="KW-0175">Coiled coil</keyword>
<dbReference type="STRING" id="1307839.L21SP5_03021"/>
<dbReference type="PANTHER" id="PTHR21666">
    <property type="entry name" value="PEPTIDASE-RELATED"/>
    <property type="match status" value="1"/>
</dbReference>
<dbReference type="Gene3D" id="2.70.70.10">
    <property type="entry name" value="Glucose Permease (Domain IIA)"/>
    <property type="match status" value="1"/>
</dbReference>
<dbReference type="InterPro" id="IPR050570">
    <property type="entry name" value="Cell_wall_metabolism_enzyme"/>
</dbReference>
<dbReference type="PANTHER" id="PTHR21666:SF286">
    <property type="entry name" value="LIPOPROTEIN NLPD"/>
    <property type="match status" value="1"/>
</dbReference>
<keyword evidence="2" id="KW-0472">Membrane</keyword>
<evidence type="ECO:0000313" key="5">
    <source>
        <dbReference type="Proteomes" id="UP000064893"/>
    </source>
</evidence>
<keyword evidence="2" id="KW-1133">Transmembrane helix</keyword>
<keyword evidence="2" id="KW-0812">Transmembrane</keyword>
<dbReference type="SUPFAM" id="SSF51261">
    <property type="entry name" value="Duplicated hybrid motif"/>
    <property type="match status" value="1"/>
</dbReference>
<dbReference type="AlphaFoldDB" id="A0A0S2I2U2"/>
<dbReference type="KEGG" id="blq:L21SP5_03021"/>
<dbReference type="FunFam" id="2.70.70.10:FF:000006">
    <property type="entry name" value="M23 family peptidase"/>
    <property type="match status" value="1"/>
</dbReference>
<keyword evidence="5" id="KW-1185">Reference proteome</keyword>